<protein>
    <recommendedName>
        <fullName evidence="3">DUF1579 domain-containing protein</fullName>
    </recommendedName>
</protein>
<accession>A0A6M5Z382</accession>
<gene>
    <name evidence="1" type="ORF">FTUN_8341</name>
</gene>
<dbReference type="RefSeq" id="WP_171475406.1">
    <property type="nucleotide sequence ID" value="NZ_CP053452.2"/>
</dbReference>
<evidence type="ECO:0008006" key="3">
    <source>
        <dbReference type="Google" id="ProtNLM"/>
    </source>
</evidence>
<proteinExistence type="predicted"/>
<dbReference type="Proteomes" id="UP000503447">
    <property type="component" value="Chromosome"/>
</dbReference>
<evidence type="ECO:0000313" key="2">
    <source>
        <dbReference type="Proteomes" id="UP000503447"/>
    </source>
</evidence>
<dbReference type="KEGG" id="ftj:FTUN_8341"/>
<sequence length="176" mass="19115">MKRFWLGGLMLVAFAPARGEEKPAPTPAPAPHAGLERLKKLAGTWVAADKDGKPTDQVVSVIKVTAAGSAVQETLFPGQPQEMVSIYHRDGADLIMTHYCALGNQPRMKADPKSPPNQIRFLFAGGTNLDPAKDMHMHEGTLTFVDDDHIEFSGVAWAGGKPVETQCGQMKLVRRK</sequence>
<reference evidence="2" key="1">
    <citation type="submission" date="2020-05" db="EMBL/GenBank/DDBJ databases">
        <title>Frigoriglobus tundricola gen. nov., sp. nov., a psychrotolerant cellulolytic planctomycete of the family Gemmataceae with two divergent copies of 16S rRNA gene.</title>
        <authorList>
            <person name="Kulichevskaya I.S."/>
            <person name="Ivanova A.A."/>
            <person name="Naumoff D.G."/>
            <person name="Beletsky A.V."/>
            <person name="Rijpstra W.I.C."/>
            <person name="Sinninghe Damste J.S."/>
            <person name="Mardanov A.V."/>
            <person name="Ravin N.V."/>
            <person name="Dedysh S.N."/>
        </authorList>
    </citation>
    <scope>NUCLEOTIDE SEQUENCE [LARGE SCALE GENOMIC DNA]</scope>
    <source>
        <strain evidence="2">PL17</strain>
    </source>
</reference>
<name>A0A6M5Z382_9BACT</name>
<dbReference type="EMBL" id="CP053452">
    <property type="protein sequence ID" value="QJX00709.1"/>
    <property type="molecule type" value="Genomic_DNA"/>
</dbReference>
<keyword evidence="2" id="KW-1185">Reference proteome</keyword>
<organism evidence="1 2">
    <name type="scientific">Frigoriglobus tundricola</name>
    <dbReference type="NCBI Taxonomy" id="2774151"/>
    <lineage>
        <taxon>Bacteria</taxon>
        <taxon>Pseudomonadati</taxon>
        <taxon>Planctomycetota</taxon>
        <taxon>Planctomycetia</taxon>
        <taxon>Gemmatales</taxon>
        <taxon>Gemmataceae</taxon>
        <taxon>Frigoriglobus</taxon>
    </lineage>
</organism>
<dbReference type="AlphaFoldDB" id="A0A6M5Z382"/>
<evidence type="ECO:0000313" key="1">
    <source>
        <dbReference type="EMBL" id="QJX00709.1"/>
    </source>
</evidence>